<dbReference type="SUPFAM" id="SSF56112">
    <property type="entry name" value="Protein kinase-like (PK-like)"/>
    <property type="match status" value="1"/>
</dbReference>
<keyword evidence="10" id="KW-1185">Reference proteome</keyword>
<feature type="domain" description="Protein kinase" evidence="8">
    <location>
        <begin position="385"/>
        <end position="698"/>
    </location>
</feature>
<dbReference type="GO" id="GO:0005524">
    <property type="term" value="F:ATP binding"/>
    <property type="evidence" value="ECO:0007669"/>
    <property type="project" value="UniProtKB-KW"/>
</dbReference>
<dbReference type="Proteomes" id="UP000537989">
    <property type="component" value="Unassembled WGS sequence"/>
</dbReference>
<sequence>MVSFNSILVLLALGTNALAGPEKPISSTCSTYLGSKTVKNVPTATTTAIKNITVTKKIIRRVNIVVVPQPKTTTVRTTATDTITHTDYDEVATVTVTSDKSTQTNLRTSWSTKTSTSWTTTTKSFTSTVTTTPVGFTSILDDTSYHAKRDLLVERDPGGDVSPPVVNTLPGGDLPQSVRCVKDIPKYSSKTVTTNIQGPRRTLNAATKTKTLTSFTSVTTTVYPEASFTVTTTEYHQVFTTDVEVTSTITVPETITVESWIPQATVYDICGSRNMLRTANDGGSVGTYRDADGVSYADLGKGFNEVSCCNACAADPYCRGTNYDPRNTACYAYISRNKSQCSTSRNLLARYVTLGKVEWLEEYFPDEQHKKAFVEAFEEVFGMLQPARFTFGSGGFETFPKNTRFPFQNVSTIREAREGAGSIERFEILDEYQHSSIENIMQRHPGSVEFFFAKKSIPLPPKIDALANEIEILQRVAELKCDNVSDKNPLPNNWLWKEMEGLSQALESIHTQIWIPMPGKATRANVAHCDLKPNNILVDKTLVGKEKLKITDFGHCFISFASDDGNSGPMTTHGHPRYAPPETSASTDEWEGDHSHDIGVLNYDVWSLACIMVEVLVYVFDIDALNQDKTPIAQFQEAIQSSPGSSVSTMMMRRYFDLVDEGHKKYRAGVITLLRGMFNRNPRCRLSSSQVAERLQSIRADFDKTYNRDELTVLVNEYEPKEYDFDESHELAWKFKIGFVAMDGIQLKAISRRTKPERGESAPCRIRIFEKSSEERRSLLIAYAQQNTNKAKIIRIYPPNWCFQPTYLYQEGSRDCVVFRAECYEDGHKSMYTAYVFTFKDLADIYSFQGVVMKREIMHTDEFSRIMKASIYFTRRHGKDKIPVENASVQFWAKGRVRYVQSSNVSDFEQPQKPRLKIDTMAIFAKEELIEIPRMMTLT</sequence>
<dbReference type="Pfam" id="PF00069">
    <property type="entry name" value="Pkinase"/>
    <property type="match status" value="1"/>
</dbReference>
<dbReference type="PROSITE" id="PS00108">
    <property type="entry name" value="PROTEIN_KINASE_ST"/>
    <property type="match status" value="1"/>
</dbReference>
<dbReference type="EMBL" id="JAAMOD010000250">
    <property type="protein sequence ID" value="KAF5233635.1"/>
    <property type="molecule type" value="Genomic_DNA"/>
</dbReference>
<evidence type="ECO:0000313" key="10">
    <source>
        <dbReference type="Proteomes" id="UP000537989"/>
    </source>
</evidence>
<keyword evidence="4" id="KW-0418">Kinase</keyword>
<evidence type="ECO:0000256" key="6">
    <source>
        <dbReference type="SAM" id="MobiDB-lite"/>
    </source>
</evidence>
<dbReference type="PANTHER" id="PTHR43671:SF13">
    <property type="entry name" value="SERINE_THREONINE-PROTEIN KINASE NEK2"/>
    <property type="match status" value="1"/>
</dbReference>
<reference evidence="9 10" key="1">
    <citation type="submission" date="2020-02" db="EMBL/GenBank/DDBJ databases">
        <title>Identification and distribution of gene clusters putatively required for synthesis of sphingolipid metabolism inhibitors in phylogenetically diverse species of the filamentous fungus Fusarium.</title>
        <authorList>
            <person name="Kim H.-S."/>
            <person name="Busman M."/>
            <person name="Brown D.W."/>
            <person name="Divon H."/>
            <person name="Uhlig S."/>
            <person name="Proctor R.H."/>
        </authorList>
    </citation>
    <scope>NUCLEOTIDE SEQUENCE [LARGE SCALE GENOMIC DNA]</scope>
    <source>
        <strain evidence="9 10">NRRL 2903</strain>
    </source>
</reference>
<evidence type="ECO:0000256" key="4">
    <source>
        <dbReference type="ARBA" id="ARBA00022777"/>
    </source>
</evidence>
<accession>A0AAN5Z7D7</accession>
<keyword evidence="5" id="KW-0067">ATP-binding</keyword>
<evidence type="ECO:0000256" key="7">
    <source>
        <dbReference type="SAM" id="SignalP"/>
    </source>
</evidence>
<protein>
    <recommendedName>
        <fullName evidence="1">non-specific serine/threonine protein kinase</fullName>
        <ecNumber evidence="1">2.7.11.1</ecNumber>
    </recommendedName>
</protein>
<dbReference type="PANTHER" id="PTHR43671">
    <property type="entry name" value="SERINE/THREONINE-PROTEIN KINASE NEK"/>
    <property type="match status" value="1"/>
</dbReference>
<evidence type="ECO:0000256" key="1">
    <source>
        <dbReference type="ARBA" id="ARBA00012513"/>
    </source>
</evidence>
<dbReference type="SMART" id="SM00220">
    <property type="entry name" value="S_TKc"/>
    <property type="match status" value="1"/>
</dbReference>
<feature type="region of interest" description="Disordered" evidence="6">
    <location>
        <begin position="568"/>
        <end position="591"/>
    </location>
</feature>
<evidence type="ECO:0000256" key="5">
    <source>
        <dbReference type="ARBA" id="ARBA00022840"/>
    </source>
</evidence>
<dbReference type="InterPro" id="IPR011009">
    <property type="entry name" value="Kinase-like_dom_sf"/>
</dbReference>
<evidence type="ECO:0000313" key="9">
    <source>
        <dbReference type="EMBL" id="KAF5233635.1"/>
    </source>
</evidence>
<feature type="chain" id="PRO_5042897077" description="non-specific serine/threonine protein kinase" evidence="7">
    <location>
        <begin position="20"/>
        <end position="939"/>
    </location>
</feature>
<dbReference type="Gene3D" id="1.10.510.10">
    <property type="entry name" value="Transferase(Phosphotransferase) domain 1"/>
    <property type="match status" value="1"/>
</dbReference>
<name>A0AAN5Z7D7_FUSAU</name>
<dbReference type="EC" id="2.7.11.1" evidence="1"/>
<dbReference type="GO" id="GO:0004674">
    <property type="term" value="F:protein serine/threonine kinase activity"/>
    <property type="evidence" value="ECO:0007669"/>
    <property type="project" value="UniProtKB-EC"/>
</dbReference>
<dbReference type="InterPro" id="IPR050660">
    <property type="entry name" value="NEK_Ser/Thr_kinase"/>
</dbReference>
<organism evidence="9 10">
    <name type="scientific">Fusarium austroamericanum</name>
    <dbReference type="NCBI Taxonomy" id="282268"/>
    <lineage>
        <taxon>Eukaryota</taxon>
        <taxon>Fungi</taxon>
        <taxon>Dikarya</taxon>
        <taxon>Ascomycota</taxon>
        <taxon>Pezizomycotina</taxon>
        <taxon>Sordariomycetes</taxon>
        <taxon>Hypocreomycetidae</taxon>
        <taxon>Hypocreales</taxon>
        <taxon>Nectriaceae</taxon>
        <taxon>Fusarium</taxon>
    </lineage>
</organism>
<dbReference type="PROSITE" id="PS50011">
    <property type="entry name" value="PROTEIN_KINASE_DOM"/>
    <property type="match status" value="1"/>
</dbReference>
<gene>
    <name evidence="9" type="ORF">FAUST_8071</name>
</gene>
<evidence type="ECO:0000256" key="2">
    <source>
        <dbReference type="ARBA" id="ARBA00022679"/>
    </source>
</evidence>
<dbReference type="AlphaFoldDB" id="A0AAN5Z7D7"/>
<keyword evidence="2" id="KW-0808">Transferase</keyword>
<proteinExistence type="predicted"/>
<keyword evidence="3" id="KW-0547">Nucleotide-binding</keyword>
<dbReference type="InterPro" id="IPR008271">
    <property type="entry name" value="Ser/Thr_kinase_AS"/>
</dbReference>
<evidence type="ECO:0000256" key="3">
    <source>
        <dbReference type="ARBA" id="ARBA00022741"/>
    </source>
</evidence>
<dbReference type="InterPro" id="IPR000719">
    <property type="entry name" value="Prot_kinase_dom"/>
</dbReference>
<feature type="signal peptide" evidence="7">
    <location>
        <begin position="1"/>
        <end position="19"/>
    </location>
</feature>
<comment type="caution">
    <text evidence="9">The sequence shown here is derived from an EMBL/GenBank/DDBJ whole genome shotgun (WGS) entry which is preliminary data.</text>
</comment>
<evidence type="ECO:0000259" key="8">
    <source>
        <dbReference type="PROSITE" id="PS50011"/>
    </source>
</evidence>
<keyword evidence="7" id="KW-0732">Signal</keyword>